<evidence type="ECO:0008006" key="3">
    <source>
        <dbReference type="Google" id="ProtNLM"/>
    </source>
</evidence>
<comment type="caution">
    <text evidence="1">The sequence shown here is derived from an EMBL/GenBank/DDBJ whole genome shotgun (WGS) entry which is preliminary data.</text>
</comment>
<accession>A0A108EZK4</accession>
<sequence>MQRVRDHLLLRGWRRCAALANGRPPQCVLVLGDSHVRVFEHTWFAIRLPHVQFDIEYVPGATAIGIDNRHSTTSALQRFTDRLQSSRHDWVLLNLGEVDTAYSLWKLVEFRSCPISVLLDEAVRNYCDFIAEVGSAHRVAVLSAPLPTLADQAAPRDETAAVRQQVSATQRERTELAQEFNARIEEFCRAHGIPYLDSSPHALGADGLVKRSWHHPRRFDHHYARRPYARCLVQQLKILFARPLAGPERSTGHGASRGGVKT</sequence>
<dbReference type="Proteomes" id="UP000068016">
    <property type="component" value="Unassembled WGS sequence"/>
</dbReference>
<name>A0A108EZK4_9BURK</name>
<evidence type="ECO:0000313" key="2">
    <source>
        <dbReference type="Proteomes" id="UP000068016"/>
    </source>
</evidence>
<dbReference type="AlphaFoldDB" id="A0A108EZK4"/>
<dbReference type="EMBL" id="LPLZ01000027">
    <property type="protein sequence ID" value="KWN20255.1"/>
    <property type="molecule type" value="Genomic_DNA"/>
</dbReference>
<reference evidence="1 2" key="1">
    <citation type="submission" date="2015-11" db="EMBL/GenBank/DDBJ databases">
        <title>Expanding the genomic diversity of Burkholderia species for the development of highly accurate diagnostics.</title>
        <authorList>
            <person name="Sahl J."/>
            <person name="Keim P."/>
            <person name="Wagner D."/>
        </authorList>
    </citation>
    <scope>NUCLEOTIDE SEQUENCE [LARGE SCALE GENOMIC DNA]</scope>
    <source>
        <strain evidence="1 2">MSMB793WGS</strain>
    </source>
</reference>
<proteinExistence type="predicted"/>
<dbReference type="Gene3D" id="3.40.50.1110">
    <property type="entry name" value="SGNH hydrolase"/>
    <property type="match status" value="1"/>
</dbReference>
<evidence type="ECO:0000313" key="1">
    <source>
        <dbReference type="EMBL" id="KWN20255.1"/>
    </source>
</evidence>
<organism evidence="1 2">
    <name type="scientific">Burkholderia territorii</name>
    <dbReference type="NCBI Taxonomy" id="1503055"/>
    <lineage>
        <taxon>Bacteria</taxon>
        <taxon>Pseudomonadati</taxon>
        <taxon>Pseudomonadota</taxon>
        <taxon>Betaproteobacteria</taxon>
        <taxon>Burkholderiales</taxon>
        <taxon>Burkholderiaceae</taxon>
        <taxon>Burkholderia</taxon>
        <taxon>Burkholderia cepacia complex</taxon>
    </lineage>
</organism>
<dbReference type="GO" id="GO:0016788">
    <property type="term" value="F:hydrolase activity, acting on ester bonds"/>
    <property type="evidence" value="ECO:0007669"/>
    <property type="project" value="UniProtKB-ARBA"/>
</dbReference>
<dbReference type="SUPFAM" id="SSF52266">
    <property type="entry name" value="SGNH hydrolase"/>
    <property type="match status" value="1"/>
</dbReference>
<protein>
    <recommendedName>
        <fullName evidence="3">SGNH/GDSL hydrolase family protein</fullName>
    </recommendedName>
</protein>
<dbReference type="InterPro" id="IPR036514">
    <property type="entry name" value="SGNH_hydro_sf"/>
</dbReference>
<gene>
    <name evidence="1" type="ORF">WT83_09230</name>
</gene>